<evidence type="ECO:0000256" key="1">
    <source>
        <dbReference type="ARBA" id="ARBA00001933"/>
    </source>
</evidence>
<dbReference type="EMBL" id="CP003607">
    <property type="protein sequence ID" value="AFY81511.1"/>
    <property type="molecule type" value="Genomic_DNA"/>
</dbReference>
<comment type="cofactor">
    <cofactor evidence="1 4">
        <name>pyridoxal 5'-phosphate</name>
        <dbReference type="ChEBI" id="CHEBI:597326"/>
    </cofactor>
</comment>
<accession>K9TH91</accession>
<dbReference type="PANTHER" id="PTHR43586:SF4">
    <property type="entry name" value="ISOPENICILLIN N EPIMERASE"/>
    <property type="match status" value="1"/>
</dbReference>
<dbReference type="InterPro" id="IPR000192">
    <property type="entry name" value="Aminotrans_V_dom"/>
</dbReference>
<dbReference type="RefSeq" id="WP_015148155.1">
    <property type="nucleotide sequence ID" value="NC_019693.1"/>
</dbReference>
<dbReference type="KEGG" id="oac:Oscil6304_1837"/>
<dbReference type="HOGENOM" id="CLU_003433_2_1_3"/>
<comment type="similarity">
    <text evidence="3">Belongs to the class-V pyridoxal-phosphate-dependent aminotransferase family.</text>
</comment>
<dbReference type="InterPro" id="IPR015422">
    <property type="entry name" value="PyrdxlP-dep_Trfase_small"/>
</dbReference>
<keyword evidence="7" id="KW-1185">Reference proteome</keyword>
<dbReference type="STRING" id="56110.Oscil6304_1837"/>
<dbReference type="Pfam" id="PF00266">
    <property type="entry name" value="Aminotran_5"/>
    <property type="match status" value="1"/>
</dbReference>
<dbReference type="InterPro" id="IPR015424">
    <property type="entry name" value="PyrdxlP-dep_Trfase"/>
</dbReference>
<dbReference type="InterPro" id="IPR020578">
    <property type="entry name" value="Aminotrans_V_PyrdxlP_BS"/>
</dbReference>
<dbReference type="PROSITE" id="PS00595">
    <property type="entry name" value="AA_TRANSFER_CLASS_5"/>
    <property type="match status" value="1"/>
</dbReference>
<evidence type="ECO:0000259" key="5">
    <source>
        <dbReference type="Pfam" id="PF00266"/>
    </source>
</evidence>
<dbReference type="PANTHER" id="PTHR43586">
    <property type="entry name" value="CYSTEINE DESULFURASE"/>
    <property type="match status" value="1"/>
</dbReference>
<evidence type="ECO:0000313" key="7">
    <source>
        <dbReference type="Proteomes" id="UP000010367"/>
    </source>
</evidence>
<dbReference type="InParanoid" id="K9TH91"/>
<dbReference type="Proteomes" id="UP000010367">
    <property type="component" value="Chromosome"/>
</dbReference>
<dbReference type="Gene3D" id="3.90.1150.10">
    <property type="entry name" value="Aspartate Aminotransferase, domain 1"/>
    <property type="match status" value="1"/>
</dbReference>
<evidence type="ECO:0000256" key="2">
    <source>
        <dbReference type="ARBA" id="ARBA00022898"/>
    </source>
</evidence>
<keyword evidence="2" id="KW-0663">Pyridoxal phosphate</keyword>
<organism evidence="6 7">
    <name type="scientific">Oscillatoria acuminata PCC 6304</name>
    <dbReference type="NCBI Taxonomy" id="56110"/>
    <lineage>
        <taxon>Bacteria</taxon>
        <taxon>Bacillati</taxon>
        <taxon>Cyanobacteriota</taxon>
        <taxon>Cyanophyceae</taxon>
        <taxon>Oscillatoriophycideae</taxon>
        <taxon>Oscillatoriales</taxon>
        <taxon>Oscillatoriaceae</taxon>
        <taxon>Oscillatoria</taxon>
    </lineage>
</organism>
<dbReference type="eggNOG" id="COG0520">
    <property type="taxonomic scope" value="Bacteria"/>
</dbReference>
<feature type="domain" description="Aminotransferase class V" evidence="5">
    <location>
        <begin position="55"/>
        <end position="374"/>
    </location>
</feature>
<evidence type="ECO:0000256" key="3">
    <source>
        <dbReference type="RuleBase" id="RU004075"/>
    </source>
</evidence>
<proteinExistence type="inferred from homology"/>
<reference evidence="6 7" key="1">
    <citation type="submission" date="2012-06" db="EMBL/GenBank/DDBJ databases">
        <title>Finished chromosome of genome of Oscillatoria acuminata PCC 6304.</title>
        <authorList>
            <consortium name="US DOE Joint Genome Institute"/>
            <person name="Gugger M."/>
            <person name="Coursin T."/>
            <person name="Rippka R."/>
            <person name="Tandeau De Marsac N."/>
            <person name="Huntemann M."/>
            <person name="Wei C.-L."/>
            <person name="Han J."/>
            <person name="Detter J.C."/>
            <person name="Han C."/>
            <person name="Tapia R."/>
            <person name="Davenport K."/>
            <person name="Daligault H."/>
            <person name="Erkkila T."/>
            <person name="Gu W."/>
            <person name="Munk A.C.C."/>
            <person name="Teshima H."/>
            <person name="Xu Y."/>
            <person name="Chain P."/>
            <person name="Chen A."/>
            <person name="Krypides N."/>
            <person name="Mavromatis K."/>
            <person name="Markowitz V."/>
            <person name="Szeto E."/>
            <person name="Ivanova N."/>
            <person name="Mikhailova N."/>
            <person name="Ovchinnikova G."/>
            <person name="Pagani I."/>
            <person name="Pati A."/>
            <person name="Goodwin L."/>
            <person name="Peters L."/>
            <person name="Pitluck S."/>
            <person name="Woyke T."/>
            <person name="Kerfeld C."/>
        </authorList>
    </citation>
    <scope>NUCLEOTIDE SEQUENCE [LARGE SCALE GENOMIC DNA]</scope>
    <source>
        <strain evidence="6 7">PCC 6304</strain>
    </source>
</reference>
<name>K9TH91_9CYAN</name>
<dbReference type="InterPro" id="IPR015421">
    <property type="entry name" value="PyrdxlP-dep_Trfase_major"/>
</dbReference>
<protein>
    <submittedName>
        <fullName evidence="6">Selenocysteine lyase</fullName>
    </submittedName>
</protein>
<dbReference type="GO" id="GO:0016829">
    <property type="term" value="F:lyase activity"/>
    <property type="evidence" value="ECO:0007669"/>
    <property type="project" value="UniProtKB-KW"/>
</dbReference>
<keyword evidence="6" id="KW-0456">Lyase</keyword>
<sequence>MKPIDRQQFPALQNKAYFNYGGQGPMPESALNALFQAYQSIQEKGPFTGEALLWIHEEVVATREAIASELGVTPDTITLTENVSIGCNIPLWGLDWQPGDRILIGDCEHPGIIAAVDELARRFDLQVAICPLMETLNQGNPILAIASHLHPNTRLVVLSHILWNTGQVLPLTDIVKVCHEFNPKSNSSPKIRVLVDAAQSVGILPLNLTEIGVDYYAFTGHKWWCGPEGLGGLYVSPDAAETLHPTFIGWRSIVMNSTGDSVGFKPDGRRFEMATSAYPLLAGLRKAIAFHQGMGTPEARYDRIQVLSHQLWTKLRELPDIICLKETPPEAGLVSFQINESLRKSGATHDNLVKFLEKEHRVMVRTILNPDCVRSCVHYFTLESEIEQLIQGVQEFCQKF</sequence>
<gene>
    <name evidence="6" type="ORF">Oscil6304_1837</name>
</gene>
<dbReference type="SUPFAM" id="SSF53383">
    <property type="entry name" value="PLP-dependent transferases"/>
    <property type="match status" value="1"/>
</dbReference>
<evidence type="ECO:0000256" key="4">
    <source>
        <dbReference type="RuleBase" id="RU004504"/>
    </source>
</evidence>
<evidence type="ECO:0000313" key="6">
    <source>
        <dbReference type="EMBL" id="AFY81511.1"/>
    </source>
</evidence>
<dbReference type="Gene3D" id="3.40.640.10">
    <property type="entry name" value="Type I PLP-dependent aspartate aminotransferase-like (Major domain)"/>
    <property type="match status" value="1"/>
</dbReference>
<dbReference type="AlphaFoldDB" id="K9TH91"/>
<dbReference type="PATRIC" id="fig|56110.3.peg.2190"/>